<dbReference type="EMBL" id="KV008332">
    <property type="protein sequence ID" value="KZV30280.1"/>
    <property type="molecule type" value="Genomic_DNA"/>
</dbReference>
<accession>A0A2Z7BA55</accession>
<sequence>MTFRVVRTNQYNQDLGLIHSKNGNHLESPNEGSSIDHQITIYLHAQNITMFPNNETCERTQLPQEPSVDTLALICIFIEPVQDLDSRLPFSGIARKKWDEVCVDVVQFSLFGHLLLVVLALYDLRIRVILALVLPVSPMHFTTDDIPEIPSSDDALPVEETTVAIPQISLCTTVPSTDYTEEFAQLRAMVDQISIEQVQTRFHIDELKAALSKKITNLETAFLTAYDNQDRVVLVQNNVLCKEMQVQKAALSKELDVIHKEIQDQKAAIAHDLLEFLVESRENFNTLSAQLSEIIAYINRGRDDKKGEDSSSQGPQPPDDRIRPGPGDSGRGRGSSSEPSRKIGTGSYRGGGSRSSRGCNYWFS</sequence>
<evidence type="ECO:0000313" key="3">
    <source>
        <dbReference type="Proteomes" id="UP000250235"/>
    </source>
</evidence>
<keyword evidence="3" id="KW-1185">Reference proteome</keyword>
<evidence type="ECO:0000313" key="2">
    <source>
        <dbReference type="EMBL" id="KZV30280.1"/>
    </source>
</evidence>
<dbReference type="AlphaFoldDB" id="A0A2Z7BA55"/>
<evidence type="ECO:0000256" key="1">
    <source>
        <dbReference type="SAM" id="MobiDB-lite"/>
    </source>
</evidence>
<reference evidence="2 3" key="1">
    <citation type="journal article" date="2015" name="Proc. Natl. Acad. Sci. U.S.A.">
        <title>The resurrection genome of Boea hygrometrica: A blueprint for survival of dehydration.</title>
        <authorList>
            <person name="Xiao L."/>
            <person name="Yang G."/>
            <person name="Zhang L."/>
            <person name="Yang X."/>
            <person name="Zhao S."/>
            <person name="Ji Z."/>
            <person name="Zhou Q."/>
            <person name="Hu M."/>
            <person name="Wang Y."/>
            <person name="Chen M."/>
            <person name="Xu Y."/>
            <person name="Jin H."/>
            <person name="Xiao X."/>
            <person name="Hu G."/>
            <person name="Bao F."/>
            <person name="Hu Y."/>
            <person name="Wan P."/>
            <person name="Li L."/>
            <person name="Deng X."/>
            <person name="Kuang T."/>
            <person name="Xiang C."/>
            <person name="Zhu J.K."/>
            <person name="Oliver M.J."/>
            <person name="He Y."/>
        </authorList>
    </citation>
    <scope>NUCLEOTIDE SEQUENCE [LARGE SCALE GENOMIC DNA]</scope>
    <source>
        <strain evidence="3">cv. XS01</strain>
    </source>
</reference>
<organism evidence="2 3">
    <name type="scientific">Dorcoceras hygrometricum</name>
    <dbReference type="NCBI Taxonomy" id="472368"/>
    <lineage>
        <taxon>Eukaryota</taxon>
        <taxon>Viridiplantae</taxon>
        <taxon>Streptophyta</taxon>
        <taxon>Embryophyta</taxon>
        <taxon>Tracheophyta</taxon>
        <taxon>Spermatophyta</taxon>
        <taxon>Magnoliopsida</taxon>
        <taxon>eudicotyledons</taxon>
        <taxon>Gunneridae</taxon>
        <taxon>Pentapetalae</taxon>
        <taxon>asterids</taxon>
        <taxon>lamiids</taxon>
        <taxon>Lamiales</taxon>
        <taxon>Gesneriaceae</taxon>
        <taxon>Didymocarpoideae</taxon>
        <taxon>Trichosporeae</taxon>
        <taxon>Loxocarpinae</taxon>
        <taxon>Dorcoceras</taxon>
    </lineage>
</organism>
<name>A0A2Z7BA55_9LAMI</name>
<proteinExistence type="predicted"/>
<protein>
    <submittedName>
        <fullName evidence="2">Uncharacterized protein</fullName>
    </submittedName>
</protein>
<dbReference type="Proteomes" id="UP000250235">
    <property type="component" value="Unassembled WGS sequence"/>
</dbReference>
<gene>
    <name evidence="2" type="ORF">F511_37183</name>
</gene>
<feature type="region of interest" description="Disordered" evidence="1">
    <location>
        <begin position="302"/>
        <end position="364"/>
    </location>
</feature>